<dbReference type="InterPro" id="IPR026113">
    <property type="entry name" value="METTL2/6/8-like"/>
</dbReference>
<dbReference type="FunFam" id="3.40.50.150:FF:000279">
    <property type="entry name" value="Methyltransferase-like protein"/>
    <property type="match status" value="1"/>
</dbReference>
<accession>A0A9P0LEF5</accession>
<dbReference type="Proteomes" id="UP001152888">
    <property type="component" value="Unassembled WGS sequence"/>
</dbReference>
<dbReference type="AlphaFoldDB" id="A0A9P0LEF5"/>
<evidence type="ECO:0000256" key="12">
    <source>
        <dbReference type="PIRNR" id="PIRNR037755"/>
    </source>
</evidence>
<sequence length="270" mass="31701">MCEENEEFRDTTIRLTGDNIFRLSLQNTRKVSEFKAGLLEKEAKKNWDLFYKRNETRFFKDRHWTTREFEELLNHHVDGQRTLFEIGCGVGNFIFPLIVEKLNFHVIACDLSPRAVEIVKSNPAYSQSQIHVFQCDITTEDVFKEVELGTVDICTLIFVLSAIHPDKFVPTLRRIYELLKPGGLLLFRDYGLHDMAQLRFKAGNKIDENFYMRQDGTRAYYFSVEYLKQLLIEAGFEILVNCYVHRRTINKKENVDVPRIFVQAKAKKPC</sequence>
<dbReference type="PIRSF" id="PIRSF037755">
    <property type="entry name" value="Mettl2_prd"/>
    <property type="match status" value="1"/>
</dbReference>
<comment type="catalytic activity">
    <reaction evidence="9">
        <text>cytidine(32) in tRNA(Ser) + S-adenosyl-L-methionine = N(3)-methylcytidine(32) in tRNA(Ser) + S-adenosyl-L-homocysteine + H(+)</text>
        <dbReference type="Rhea" id="RHEA:50956"/>
        <dbReference type="Rhea" id="RHEA-COMP:12849"/>
        <dbReference type="Rhea" id="RHEA-COMP:12851"/>
        <dbReference type="ChEBI" id="CHEBI:15378"/>
        <dbReference type="ChEBI" id="CHEBI:57856"/>
        <dbReference type="ChEBI" id="CHEBI:59789"/>
        <dbReference type="ChEBI" id="CHEBI:74894"/>
        <dbReference type="ChEBI" id="CHEBI:82748"/>
    </reaction>
    <physiologicalReaction direction="left-to-right" evidence="9">
        <dbReference type="Rhea" id="RHEA:50957"/>
    </physiologicalReaction>
</comment>
<dbReference type="GO" id="GO:0030488">
    <property type="term" value="P:tRNA methylation"/>
    <property type="evidence" value="ECO:0007669"/>
    <property type="project" value="UniProtKB-ARBA"/>
</dbReference>
<evidence type="ECO:0000256" key="7">
    <source>
        <dbReference type="ARBA" id="ARBA00022694"/>
    </source>
</evidence>
<dbReference type="CDD" id="cd02440">
    <property type="entry name" value="AdoMet_MTases"/>
    <property type="match status" value="1"/>
</dbReference>
<evidence type="ECO:0000256" key="6">
    <source>
        <dbReference type="ARBA" id="ARBA00022679"/>
    </source>
</evidence>
<keyword evidence="14" id="KW-1185">Reference proteome</keyword>
<organism evidence="13 14">
    <name type="scientific">Acanthoscelides obtectus</name>
    <name type="common">Bean weevil</name>
    <name type="synonym">Bruchus obtectus</name>
    <dbReference type="NCBI Taxonomy" id="200917"/>
    <lineage>
        <taxon>Eukaryota</taxon>
        <taxon>Metazoa</taxon>
        <taxon>Ecdysozoa</taxon>
        <taxon>Arthropoda</taxon>
        <taxon>Hexapoda</taxon>
        <taxon>Insecta</taxon>
        <taxon>Pterygota</taxon>
        <taxon>Neoptera</taxon>
        <taxon>Endopterygota</taxon>
        <taxon>Coleoptera</taxon>
        <taxon>Polyphaga</taxon>
        <taxon>Cucujiformia</taxon>
        <taxon>Chrysomeloidea</taxon>
        <taxon>Chrysomelidae</taxon>
        <taxon>Bruchinae</taxon>
        <taxon>Bruchini</taxon>
        <taxon>Acanthoscelides</taxon>
    </lineage>
</organism>
<evidence type="ECO:0000256" key="11">
    <source>
        <dbReference type="ARBA" id="ARBA00065134"/>
    </source>
</evidence>
<keyword evidence="6 12" id="KW-0808">Transferase</keyword>
<comment type="subcellular location">
    <subcellularLocation>
        <location evidence="2">Cytoplasm</location>
    </subcellularLocation>
    <subcellularLocation>
        <location evidence="1">Nucleus</location>
    </subcellularLocation>
</comment>
<evidence type="ECO:0000256" key="2">
    <source>
        <dbReference type="ARBA" id="ARBA00004496"/>
    </source>
</evidence>
<evidence type="ECO:0000256" key="10">
    <source>
        <dbReference type="ARBA" id="ARBA00058280"/>
    </source>
</evidence>
<comment type="caution">
    <text evidence="13">The sequence shown here is derived from an EMBL/GenBank/DDBJ whole genome shotgun (WGS) entry which is preliminary data.</text>
</comment>
<keyword evidence="4" id="KW-0963">Cytoplasm</keyword>
<dbReference type="PANTHER" id="PTHR22809">
    <property type="entry name" value="METHYLTRANSFERASE-RELATED"/>
    <property type="match status" value="1"/>
</dbReference>
<dbReference type="GO" id="GO:0005634">
    <property type="term" value="C:nucleus"/>
    <property type="evidence" value="ECO:0007669"/>
    <property type="project" value="UniProtKB-SubCell"/>
</dbReference>
<evidence type="ECO:0000256" key="1">
    <source>
        <dbReference type="ARBA" id="ARBA00004123"/>
    </source>
</evidence>
<evidence type="ECO:0000313" key="14">
    <source>
        <dbReference type="Proteomes" id="UP001152888"/>
    </source>
</evidence>
<evidence type="ECO:0000313" key="13">
    <source>
        <dbReference type="EMBL" id="CAH1993947.1"/>
    </source>
</evidence>
<name>A0A9P0LEF5_ACAOB</name>
<evidence type="ECO:0000256" key="4">
    <source>
        <dbReference type="ARBA" id="ARBA00022490"/>
    </source>
</evidence>
<protein>
    <recommendedName>
        <fullName evidence="12">tRNA N(3)-methylcytidine methyltransferase</fullName>
        <ecNumber evidence="12">2.1.1.-</ecNumber>
    </recommendedName>
</protein>
<dbReference type="SUPFAM" id="SSF53335">
    <property type="entry name" value="S-adenosyl-L-methionine-dependent methyltransferases"/>
    <property type="match status" value="1"/>
</dbReference>
<dbReference type="InterPro" id="IPR029063">
    <property type="entry name" value="SAM-dependent_MTases_sf"/>
</dbReference>
<keyword evidence="8" id="KW-0539">Nucleus</keyword>
<comment type="subunit">
    <text evidence="11">Monomer. Interacts with SARS1/SerRS; interaction is mediated via tRNA(Ser) and is required for N(3)-methylcytidine methylation.</text>
</comment>
<dbReference type="Pfam" id="PF13489">
    <property type="entry name" value="Methyltransf_23"/>
    <property type="match status" value="1"/>
</dbReference>
<comment type="function">
    <text evidence="10">S-adenosyl-L-methionine-dependent methyltransferase that mediates N(3)-methylcytidine modification of residue 32 of the tRNA anticodon loop of tRNA(Ser), including tRNA(Ser)(UGA) and tRNA(Ser)(GCU). Interaction with SARS1/SerRS is required for N(3)-methylcytidine methylation.</text>
</comment>
<dbReference type="EMBL" id="CAKOFQ010007188">
    <property type="protein sequence ID" value="CAH1993947.1"/>
    <property type="molecule type" value="Genomic_DNA"/>
</dbReference>
<evidence type="ECO:0000256" key="8">
    <source>
        <dbReference type="ARBA" id="ARBA00023242"/>
    </source>
</evidence>
<dbReference type="GO" id="GO:0052735">
    <property type="term" value="F:tRNA (cytidine-3-)-methyltransferase activity"/>
    <property type="evidence" value="ECO:0007669"/>
    <property type="project" value="UniProtKB-ARBA"/>
</dbReference>
<dbReference type="EC" id="2.1.1.-" evidence="12"/>
<dbReference type="PANTHER" id="PTHR22809:SF5">
    <property type="entry name" value="TRNA N(3)-METHYLCYTIDINE METHYLTRANSFERASE METTL6"/>
    <property type="match status" value="1"/>
</dbReference>
<dbReference type="OrthoDB" id="417697at2759"/>
<proteinExistence type="inferred from homology"/>
<gene>
    <name evidence="13" type="ORF">ACAOBT_LOCUS21834</name>
</gene>
<keyword evidence="7" id="KW-0819">tRNA processing</keyword>
<evidence type="ECO:0000256" key="5">
    <source>
        <dbReference type="ARBA" id="ARBA00022603"/>
    </source>
</evidence>
<evidence type="ECO:0000256" key="3">
    <source>
        <dbReference type="ARBA" id="ARBA00009725"/>
    </source>
</evidence>
<dbReference type="GO" id="GO:0005737">
    <property type="term" value="C:cytoplasm"/>
    <property type="evidence" value="ECO:0007669"/>
    <property type="project" value="UniProtKB-SubCell"/>
</dbReference>
<evidence type="ECO:0000256" key="9">
    <source>
        <dbReference type="ARBA" id="ARBA00050646"/>
    </source>
</evidence>
<reference evidence="13" key="1">
    <citation type="submission" date="2022-03" db="EMBL/GenBank/DDBJ databases">
        <authorList>
            <person name="Sayadi A."/>
        </authorList>
    </citation>
    <scope>NUCLEOTIDE SEQUENCE</scope>
</reference>
<dbReference type="Gene3D" id="3.40.50.150">
    <property type="entry name" value="Vaccinia Virus protein VP39"/>
    <property type="match status" value="1"/>
</dbReference>
<comment type="similarity">
    <text evidence="3 12">Belongs to the methyltransferase superfamily. METL family.</text>
</comment>
<keyword evidence="5 12" id="KW-0489">Methyltransferase</keyword>